<dbReference type="RefSeq" id="XP_001023019.1">
    <property type="nucleotide sequence ID" value="XM_001023019.1"/>
</dbReference>
<dbReference type="GeneID" id="7836855"/>
<reference evidence="3" key="1">
    <citation type="journal article" date="2006" name="PLoS Biol.">
        <title>Macronuclear genome sequence of the ciliate Tetrahymena thermophila, a model eukaryote.</title>
        <authorList>
            <person name="Eisen J.A."/>
            <person name="Coyne R.S."/>
            <person name="Wu M."/>
            <person name="Wu D."/>
            <person name="Thiagarajan M."/>
            <person name="Wortman J.R."/>
            <person name="Badger J.H."/>
            <person name="Ren Q."/>
            <person name="Amedeo P."/>
            <person name="Jones K.M."/>
            <person name="Tallon L.J."/>
            <person name="Delcher A.L."/>
            <person name="Salzberg S.L."/>
            <person name="Silva J.C."/>
            <person name="Haas B.J."/>
            <person name="Majoros W.H."/>
            <person name="Farzad M."/>
            <person name="Carlton J.M."/>
            <person name="Smith R.K. Jr."/>
            <person name="Garg J."/>
            <person name="Pearlman R.E."/>
            <person name="Karrer K.M."/>
            <person name="Sun L."/>
            <person name="Manning G."/>
            <person name="Elde N.C."/>
            <person name="Turkewitz A.P."/>
            <person name="Asai D.J."/>
            <person name="Wilkes D.E."/>
            <person name="Wang Y."/>
            <person name="Cai H."/>
            <person name="Collins K."/>
            <person name="Stewart B.A."/>
            <person name="Lee S.R."/>
            <person name="Wilamowska K."/>
            <person name="Weinberg Z."/>
            <person name="Ruzzo W.L."/>
            <person name="Wloga D."/>
            <person name="Gaertig J."/>
            <person name="Frankel J."/>
            <person name="Tsao C.-C."/>
            <person name="Gorovsky M.A."/>
            <person name="Keeling P.J."/>
            <person name="Waller R.F."/>
            <person name="Patron N.J."/>
            <person name="Cherry J.M."/>
            <person name="Stover N.A."/>
            <person name="Krieger C.J."/>
            <person name="del Toro C."/>
            <person name="Ryder H.F."/>
            <person name="Williamson S.C."/>
            <person name="Barbeau R.A."/>
            <person name="Hamilton E.P."/>
            <person name="Orias E."/>
        </authorList>
    </citation>
    <scope>NUCLEOTIDE SEQUENCE [LARGE SCALE GENOMIC DNA]</scope>
    <source>
        <strain evidence="3">SB210</strain>
    </source>
</reference>
<evidence type="ECO:0000256" key="1">
    <source>
        <dbReference type="SAM" id="Phobius"/>
    </source>
</evidence>
<gene>
    <name evidence="2" type="ORF">TTHERM_00348640</name>
</gene>
<dbReference type="Gene3D" id="3.40.50.300">
    <property type="entry name" value="P-loop containing nucleotide triphosphate hydrolases"/>
    <property type="match status" value="1"/>
</dbReference>
<accession>I7M3A5</accession>
<evidence type="ECO:0000313" key="2">
    <source>
        <dbReference type="EMBL" id="EAS02774.1"/>
    </source>
</evidence>
<dbReference type="KEGG" id="tet:TTHERM_00348640"/>
<dbReference type="InParanoid" id="I7M3A5"/>
<dbReference type="InterPro" id="IPR027417">
    <property type="entry name" value="P-loop_NTPase"/>
</dbReference>
<dbReference type="SUPFAM" id="SSF52540">
    <property type="entry name" value="P-loop containing nucleoside triphosphate hydrolases"/>
    <property type="match status" value="1"/>
</dbReference>
<dbReference type="Proteomes" id="UP000009168">
    <property type="component" value="Unassembled WGS sequence"/>
</dbReference>
<organism evidence="2 3">
    <name type="scientific">Tetrahymena thermophila (strain SB210)</name>
    <dbReference type="NCBI Taxonomy" id="312017"/>
    <lineage>
        <taxon>Eukaryota</taxon>
        <taxon>Sar</taxon>
        <taxon>Alveolata</taxon>
        <taxon>Ciliophora</taxon>
        <taxon>Intramacronucleata</taxon>
        <taxon>Oligohymenophorea</taxon>
        <taxon>Hymenostomatida</taxon>
        <taxon>Tetrahymenina</taxon>
        <taxon>Tetrahymenidae</taxon>
        <taxon>Tetrahymena</taxon>
    </lineage>
</organism>
<keyword evidence="3" id="KW-1185">Reference proteome</keyword>
<feature type="transmembrane region" description="Helical" evidence="1">
    <location>
        <begin position="195"/>
        <end position="213"/>
    </location>
</feature>
<evidence type="ECO:0000313" key="3">
    <source>
        <dbReference type="Proteomes" id="UP000009168"/>
    </source>
</evidence>
<dbReference type="HOGENOM" id="CLU_1216870_0_0_1"/>
<dbReference type="GO" id="GO:0005525">
    <property type="term" value="F:GTP binding"/>
    <property type="evidence" value="ECO:0007669"/>
    <property type="project" value="InterPro"/>
</dbReference>
<dbReference type="InterPro" id="IPR001806">
    <property type="entry name" value="Small_GTPase"/>
</dbReference>
<keyword evidence="1" id="KW-0472">Membrane</keyword>
<keyword evidence="1" id="KW-0812">Transmembrane</keyword>
<protein>
    <submittedName>
        <fullName evidence="2">Ras family protein</fullName>
    </submittedName>
</protein>
<dbReference type="GO" id="GO:0003924">
    <property type="term" value="F:GTPase activity"/>
    <property type="evidence" value="ECO:0007669"/>
    <property type="project" value="InterPro"/>
</dbReference>
<name>I7M3A5_TETTS</name>
<proteinExistence type="predicted"/>
<keyword evidence="1" id="KW-1133">Transmembrane helix</keyword>
<dbReference type="Pfam" id="PF00071">
    <property type="entry name" value="Ras"/>
    <property type="match status" value="1"/>
</dbReference>
<dbReference type="AlphaFoldDB" id="I7M3A5"/>
<dbReference type="EMBL" id="GG662523">
    <property type="protein sequence ID" value="EAS02774.1"/>
    <property type="molecule type" value="Genomic_DNA"/>
</dbReference>
<sequence length="228" mass="26711">MDNKQESKQIDFDIIILDEVGALANDLIVLFSKKQMNSSDRTFKRTIPVAQHDAKIILNLKNRKMFNLNNQSEREEYFLCDGVIICLDLSSMTSIEPLERQIKILKNYNSQDVSAIVVAYSKNNQDSKFNFQDIQNYCNNLKVQFININPETKLDISQIFIDLFASSKVFTQIQNGDYTKKLKTKKTKKFDVKNLIKRITTTFIFYLIIYFFFPDMFSKKEDQQQKSS</sequence>
<dbReference type="PROSITE" id="PS51419">
    <property type="entry name" value="RAB"/>
    <property type="match status" value="1"/>
</dbReference>